<protein>
    <submittedName>
        <fullName evidence="1">Uncharacterized protein</fullName>
    </submittedName>
</protein>
<evidence type="ECO:0000313" key="2">
    <source>
        <dbReference type="Proteomes" id="UP000092987"/>
    </source>
</evidence>
<keyword evidence="2" id="KW-1185">Reference proteome</keyword>
<gene>
    <name evidence="1" type="ORF">AA347_01257</name>
</gene>
<organism evidence="1 2">
    <name type="scientific">Aliarcobacter thereius LMG 24486</name>
    <dbReference type="NCBI Taxonomy" id="1032240"/>
    <lineage>
        <taxon>Bacteria</taxon>
        <taxon>Pseudomonadati</taxon>
        <taxon>Campylobacterota</taxon>
        <taxon>Epsilonproteobacteria</taxon>
        <taxon>Campylobacterales</taxon>
        <taxon>Arcobacteraceae</taxon>
        <taxon>Aliarcobacter</taxon>
    </lineage>
</organism>
<dbReference type="InterPro" id="IPR053842">
    <property type="entry name" value="NikA-like"/>
</dbReference>
<dbReference type="EMBL" id="LLKQ01000001">
    <property type="protein sequence ID" value="OCL95777.1"/>
    <property type="molecule type" value="Genomic_DNA"/>
</dbReference>
<reference evidence="1 2" key="1">
    <citation type="submission" date="2015-10" db="EMBL/GenBank/DDBJ databases">
        <authorList>
            <person name="Rovetto F.F."/>
            <person name="Cocolin L.L."/>
            <person name="Illeghems K.K."/>
            <person name="Van Nieuwerbuegh F.F."/>
            <person name="Houf K.K."/>
        </authorList>
    </citation>
    <scope>NUCLEOTIDE SEQUENCE [LARGE SCALE GENOMIC DNA]</scope>
    <source>
        <strain evidence="1 2">LMG 24486</strain>
    </source>
</reference>
<comment type="caution">
    <text evidence="1">The sequence shown here is derived from an EMBL/GenBank/DDBJ whole genome shotgun (WGS) entry which is preliminary data.</text>
</comment>
<name>A0A1C7WSG5_9BACT</name>
<evidence type="ECO:0000313" key="1">
    <source>
        <dbReference type="EMBL" id="OCL95777.1"/>
    </source>
</evidence>
<accession>A0A1C7WSG5</accession>
<dbReference type="Pfam" id="PF21983">
    <property type="entry name" value="NikA-like"/>
    <property type="match status" value="1"/>
</dbReference>
<sequence length="97" mass="11210">MKESIFKKNEKKSFAFVEDKNTQNSVNELDEFVNSGRGQTKKVLNPKGRPKLQKDELKQEQIVIYLTKEQKDEITKKAKLSSLSVSKYVMLKVFGIN</sequence>
<dbReference type="Proteomes" id="UP000092987">
    <property type="component" value="Unassembled WGS sequence"/>
</dbReference>
<proteinExistence type="predicted"/>
<dbReference type="RefSeq" id="WP_066390304.1">
    <property type="nucleotide sequence ID" value="NZ_CP035926.1"/>
</dbReference>